<proteinExistence type="predicted"/>
<sequence length="40" mass="4544">MILATILRKFKITLAKFTTPALQKVFGIDIRVSYLRATCT</sequence>
<dbReference type="Proteomes" id="UP001152888">
    <property type="component" value="Unassembled WGS sequence"/>
</dbReference>
<evidence type="ECO:0000313" key="1">
    <source>
        <dbReference type="EMBL" id="CAH1979860.1"/>
    </source>
</evidence>
<name>A0A9P0KQS1_ACAOB</name>
<organism evidence="1 2">
    <name type="scientific">Acanthoscelides obtectus</name>
    <name type="common">Bean weevil</name>
    <name type="synonym">Bruchus obtectus</name>
    <dbReference type="NCBI Taxonomy" id="200917"/>
    <lineage>
        <taxon>Eukaryota</taxon>
        <taxon>Metazoa</taxon>
        <taxon>Ecdysozoa</taxon>
        <taxon>Arthropoda</taxon>
        <taxon>Hexapoda</taxon>
        <taxon>Insecta</taxon>
        <taxon>Pterygota</taxon>
        <taxon>Neoptera</taxon>
        <taxon>Endopterygota</taxon>
        <taxon>Coleoptera</taxon>
        <taxon>Polyphaga</taxon>
        <taxon>Cucujiformia</taxon>
        <taxon>Chrysomeloidea</taxon>
        <taxon>Chrysomelidae</taxon>
        <taxon>Bruchinae</taxon>
        <taxon>Bruchini</taxon>
        <taxon>Acanthoscelides</taxon>
    </lineage>
</organism>
<keyword evidence="2" id="KW-1185">Reference proteome</keyword>
<comment type="caution">
    <text evidence="1">The sequence shown here is derived from an EMBL/GenBank/DDBJ whole genome shotgun (WGS) entry which is preliminary data.</text>
</comment>
<protein>
    <submittedName>
        <fullName evidence="1">Uncharacterized protein</fullName>
    </submittedName>
</protein>
<evidence type="ECO:0000313" key="2">
    <source>
        <dbReference type="Proteomes" id="UP001152888"/>
    </source>
</evidence>
<accession>A0A9P0KQS1</accession>
<gene>
    <name evidence="1" type="ORF">ACAOBT_LOCUS13666</name>
</gene>
<reference evidence="1" key="1">
    <citation type="submission" date="2022-03" db="EMBL/GenBank/DDBJ databases">
        <authorList>
            <person name="Sayadi A."/>
        </authorList>
    </citation>
    <scope>NUCLEOTIDE SEQUENCE</scope>
</reference>
<dbReference type="EMBL" id="CAKOFQ010006885">
    <property type="protein sequence ID" value="CAH1979860.1"/>
    <property type="molecule type" value="Genomic_DNA"/>
</dbReference>
<dbReference type="AlphaFoldDB" id="A0A9P0KQS1"/>